<dbReference type="Proteomes" id="UP000007963">
    <property type="component" value="Unassembled WGS sequence"/>
</dbReference>
<evidence type="ECO:0000313" key="2">
    <source>
        <dbReference type="Proteomes" id="UP000007963"/>
    </source>
</evidence>
<proteinExistence type="predicted"/>
<dbReference type="RefSeq" id="XP_001211850.1">
    <property type="nucleotide sequence ID" value="XM_001211850.1"/>
</dbReference>
<dbReference type="EMBL" id="CH476596">
    <property type="protein sequence ID" value="EAU37634.1"/>
    <property type="molecule type" value="Genomic_DNA"/>
</dbReference>
<dbReference type="VEuPathDB" id="FungiDB:ATEG_02672"/>
<accession>Q0CUG2</accession>
<dbReference type="STRING" id="341663.Q0CUG2"/>
<protein>
    <submittedName>
        <fullName evidence="1">Uncharacterized protein</fullName>
    </submittedName>
</protein>
<dbReference type="GeneID" id="4317248"/>
<organism evidence="1 2">
    <name type="scientific">Aspergillus terreus (strain NIH 2624 / FGSC A1156)</name>
    <dbReference type="NCBI Taxonomy" id="341663"/>
    <lineage>
        <taxon>Eukaryota</taxon>
        <taxon>Fungi</taxon>
        <taxon>Dikarya</taxon>
        <taxon>Ascomycota</taxon>
        <taxon>Pezizomycotina</taxon>
        <taxon>Eurotiomycetes</taxon>
        <taxon>Eurotiomycetidae</taxon>
        <taxon>Eurotiales</taxon>
        <taxon>Aspergillaceae</taxon>
        <taxon>Aspergillus</taxon>
        <taxon>Aspergillus subgen. Circumdati</taxon>
    </lineage>
</organism>
<name>Q0CUG2_ASPTN</name>
<dbReference type="AlphaFoldDB" id="Q0CUG2"/>
<gene>
    <name evidence="1" type="ORF">ATEG_02672</name>
</gene>
<sequence length="270" mass="30899">MSDPVWFHDAVWQERQISFPDTPETWKPIQKLQELSWSRTREEADEWGRPPFATAEFLCRSLESPSEAYLKIYMQVPYQGTETLPGRLRALQANLSDLPPLPSDTVEAWRRLTTNHVDVTGHLIAEKREAQGEEDHVPGGWAAYILVSKVPGIPLGDQQSYLQHGMFKWKGYFWTLSRETQGPHSSAVRSSTQVSIAERGLSCLYWDEDAKKLYVHSDFQLRSNPSTNIEGLFHTIFYSDFGLAMMPYNLGSLKDGPISVEELEEMGWVF</sequence>
<evidence type="ECO:0000313" key="1">
    <source>
        <dbReference type="EMBL" id="EAU37634.1"/>
    </source>
</evidence>
<reference evidence="2" key="1">
    <citation type="submission" date="2005-09" db="EMBL/GenBank/DDBJ databases">
        <title>Annotation of the Aspergillus terreus NIH2624 genome.</title>
        <authorList>
            <person name="Birren B.W."/>
            <person name="Lander E.S."/>
            <person name="Galagan J.E."/>
            <person name="Nusbaum C."/>
            <person name="Devon K."/>
            <person name="Henn M."/>
            <person name="Ma L.-J."/>
            <person name="Jaffe D.B."/>
            <person name="Butler J."/>
            <person name="Alvarez P."/>
            <person name="Gnerre S."/>
            <person name="Grabherr M."/>
            <person name="Kleber M."/>
            <person name="Mauceli E.W."/>
            <person name="Brockman W."/>
            <person name="Rounsley S."/>
            <person name="Young S.K."/>
            <person name="LaButti K."/>
            <person name="Pushparaj V."/>
            <person name="DeCaprio D."/>
            <person name="Crawford M."/>
            <person name="Koehrsen M."/>
            <person name="Engels R."/>
            <person name="Montgomery P."/>
            <person name="Pearson M."/>
            <person name="Howarth C."/>
            <person name="Larson L."/>
            <person name="Luoma S."/>
            <person name="White J."/>
            <person name="Alvarado L."/>
            <person name="Kodira C.D."/>
            <person name="Zeng Q."/>
            <person name="Oleary S."/>
            <person name="Yandava C."/>
            <person name="Denning D.W."/>
            <person name="Nierman W.C."/>
            <person name="Milne T."/>
            <person name="Madden K."/>
        </authorList>
    </citation>
    <scope>NUCLEOTIDE SEQUENCE [LARGE SCALE GENOMIC DNA]</scope>
    <source>
        <strain evidence="2">NIH 2624 / FGSC A1156</strain>
    </source>
</reference>
<dbReference type="HOGENOM" id="CLU_078302_0_0_1"/>
<dbReference type="OrthoDB" id="5401170at2759"/>